<accession>A0A917EK21</accession>
<dbReference type="EMBL" id="BMFK01000001">
    <property type="protein sequence ID" value="GGE55315.1"/>
    <property type="molecule type" value="Genomic_DNA"/>
</dbReference>
<sequence length="129" mass="14950">MIKLMFHGFKGLNNLAPSSESKSFDEPNVIGYTLNEAQFEEKINSQWKIEYDVFQYASIVLSFNASKDIQKERIELSEIRISFDYSRQSGINETQEISLFLSNKSNNEQVALSKCLDYKEKMEKSNNTK</sequence>
<organism evidence="1 2">
    <name type="scientific">Priestia taiwanensis</name>
    <dbReference type="NCBI Taxonomy" id="1347902"/>
    <lineage>
        <taxon>Bacteria</taxon>
        <taxon>Bacillati</taxon>
        <taxon>Bacillota</taxon>
        <taxon>Bacilli</taxon>
        <taxon>Bacillales</taxon>
        <taxon>Bacillaceae</taxon>
        <taxon>Priestia</taxon>
    </lineage>
</organism>
<gene>
    <name evidence="1" type="ORF">GCM10007140_02080</name>
</gene>
<dbReference type="RefSeq" id="WP_188386603.1">
    <property type="nucleotide sequence ID" value="NZ_BMFK01000001.1"/>
</dbReference>
<keyword evidence="2" id="KW-1185">Reference proteome</keyword>
<dbReference type="AlphaFoldDB" id="A0A917EK21"/>
<evidence type="ECO:0000313" key="1">
    <source>
        <dbReference type="EMBL" id="GGE55315.1"/>
    </source>
</evidence>
<proteinExistence type="predicted"/>
<name>A0A917EK21_9BACI</name>
<dbReference type="Proteomes" id="UP000605259">
    <property type="component" value="Unassembled WGS sequence"/>
</dbReference>
<reference evidence="1" key="1">
    <citation type="journal article" date="2014" name="Int. J. Syst. Evol. Microbiol.">
        <title>Complete genome sequence of Corynebacterium casei LMG S-19264T (=DSM 44701T), isolated from a smear-ripened cheese.</title>
        <authorList>
            <consortium name="US DOE Joint Genome Institute (JGI-PGF)"/>
            <person name="Walter F."/>
            <person name="Albersmeier A."/>
            <person name="Kalinowski J."/>
            <person name="Ruckert C."/>
        </authorList>
    </citation>
    <scope>NUCLEOTIDE SEQUENCE</scope>
    <source>
        <strain evidence="1">CGMCC 1.12698</strain>
    </source>
</reference>
<comment type="caution">
    <text evidence="1">The sequence shown here is derived from an EMBL/GenBank/DDBJ whole genome shotgun (WGS) entry which is preliminary data.</text>
</comment>
<protein>
    <submittedName>
        <fullName evidence="1">Uncharacterized protein</fullName>
    </submittedName>
</protein>
<evidence type="ECO:0000313" key="2">
    <source>
        <dbReference type="Proteomes" id="UP000605259"/>
    </source>
</evidence>
<reference evidence="1" key="2">
    <citation type="submission" date="2020-09" db="EMBL/GenBank/DDBJ databases">
        <authorList>
            <person name="Sun Q."/>
            <person name="Zhou Y."/>
        </authorList>
    </citation>
    <scope>NUCLEOTIDE SEQUENCE</scope>
    <source>
        <strain evidence="1">CGMCC 1.12698</strain>
    </source>
</reference>